<dbReference type="AlphaFoldDB" id="A0A368R7G5"/>
<gene>
    <name evidence="1" type="ORF">SETIT_5G217100v2</name>
</gene>
<reference evidence="1" key="2">
    <citation type="submission" date="2015-07" db="EMBL/GenBank/DDBJ databases">
        <authorList>
            <person name="Noorani M."/>
        </authorList>
    </citation>
    <scope>NUCLEOTIDE SEQUENCE</scope>
    <source>
        <strain evidence="1">Yugu1</strain>
    </source>
</reference>
<protein>
    <submittedName>
        <fullName evidence="1">Uncharacterized protein</fullName>
    </submittedName>
</protein>
<organism evidence="1">
    <name type="scientific">Setaria italica</name>
    <name type="common">Foxtail millet</name>
    <name type="synonym">Panicum italicum</name>
    <dbReference type="NCBI Taxonomy" id="4555"/>
    <lineage>
        <taxon>Eukaryota</taxon>
        <taxon>Viridiplantae</taxon>
        <taxon>Streptophyta</taxon>
        <taxon>Embryophyta</taxon>
        <taxon>Tracheophyta</taxon>
        <taxon>Spermatophyta</taxon>
        <taxon>Magnoliopsida</taxon>
        <taxon>Liliopsida</taxon>
        <taxon>Poales</taxon>
        <taxon>Poaceae</taxon>
        <taxon>PACMAD clade</taxon>
        <taxon>Panicoideae</taxon>
        <taxon>Panicodae</taxon>
        <taxon>Paniceae</taxon>
        <taxon>Cenchrinae</taxon>
        <taxon>Setaria</taxon>
    </lineage>
</organism>
<sequence>MRSRASGKTHSADGVIQAAGGCGDELVMPQQRKQTDKLVQEQEDLEDRCTELNLKKALQTNGLTLLLLMLFI</sequence>
<proteinExistence type="predicted"/>
<evidence type="ECO:0000313" key="1">
    <source>
        <dbReference type="EMBL" id="RCV26083.1"/>
    </source>
</evidence>
<dbReference type="EMBL" id="CM003532">
    <property type="protein sequence ID" value="RCV26083.1"/>
    <property type="molecule type" value="Genomic_DNA"/>
</dbReference>
<reference evidence="1" key="1">
    <citation type="journal article" date="2012" name="Nat. Biotechnol.">
        <title>Reference genome sequence of the model plant Setaria.</title>
        <authorList>
            <person name="Bennetzen J.L."/>
            <person name="Schmutz J."/>
            <person name="Wang H."/>
            <person name="Percifield R."/>
            <person name="Hawkins J."/>
            <person name="Pontaroli A.C."/>
            <person name="Estep M."/>
            <person name="Feng L."/>
            <person name="Vaughn J.N."/>
            <person name="Grimwood J."/>
            <person name="Jenkins J."/>
            <person name="Barry K."/>
            <person name="Lindquist E."/>
            <person name="Hellsten U."/>
            <person name="Deshpande S."/>
            <person name="Wang X."/>
            <person name="Wu X."/>
            <person name="Mitros T."/>
            <person name="Triplett J."/>
            <person name="Yang X."/>
            <person name="Ye C.Y."/>
            <person name="Mauro-Herrera M."/>
            <person name="Wang L."/>
            <person name="Li P."/>
            <person name="Sharma M."/>
            <person name="Sharma R."/>
            <person name="Ronald P.C."/>
            <person name="Panaud O."/>
            <person name="Kellogg E.A."/>
            <person name="Brutnell T.P."/>
            <person name="Doust A.N."/>
            <person name="Tuskan G.A."/>
            <person name="Rokhsar D."/>
            <person name="Devos K.M."/>
        </authorList>
    </citation>
    <scope>NUCLEOTIDE SEQUENCE [LARGE SCALE GENOMIC DNA]</scope>
    <source>
        <strain evidence="1">Yugu1</strain>
    </source>
</reference>
<accession>A0A368R7G5</accession>
<name>A0A368R7G5_SETIT</name>